<evidence type="ECO:0000313" key="8">
    <source>
        <dbReference type="Proteomes" id="UP001371391"/>
    </source>
</evidence>
<gene>
    <name evidence="7" type="ORF">V6257_07530</name>
</gene>
<dbReference type="RefSeq" id="WP_341602185.1">
    <property type="nucleotide sequence ID" value="NZ_JBAKAW010000006.1"/>
</dbReference>
<dbReference type="PANTHER" id="PTHR30250:SF11">
    <property type="entry name" value="O-ANTIGEN TRANSPORTER-RELATED"/>
    <property type="match status" value="1"/>
</dbReference>
<keyword evidence="5 6" id="KW-0472">Membrane</keyword>
<dbReference type="PANTHER" id="PTHR30250">
    <property type="entry name" value="PST FAMILY PREDICTED COLANIC ACID TRANSPORTER"/>
    <property type="match status" value="1"/>
</dbReference>
<protein>
    <submittedName>
        <fullName evidence="7">Oligosaccharide flippase family protein</fullName>
    </submittedName>
</protein>
<keyword evidence="2" id="KW-1003">Cell membrane</keyword>
<evidence type="ECO:0000256" key="1">
    <source>
        <dbReference type="ARBA" id="ARBA00004651"/>
    </source>
</evidence>
<proteinExistence type="predicted"/>
<keyword evidence="8" id="KW-1185">Reference proteome</keyword>
<dbReference type="Proteomes" id="UP001371391">
    <property type="component" value="Unassembled WGS sequence"/>
</dbReference>
<feature type="transmembrane region" description="Helical" evidence="6">
    <location>
        <begin position="82"/>
        <end position="103"/>
    </location>
</feature>
<feature type="transmembrane region" description="Helical" evidence="6">
    <location>
        <begin position="12"/>
        <end position="33"/>
    </location>
</feature>
<comment type="caution">
    <text evidence="7">The sequence shown here is derived from an EMBL/GenBank/DDBJ whole genome shotgun (WGS) entry which is preliminary data.</text>
</comment>
<sequence>MFYKLIKQASILLGGNLSASILNFFSVAIAIKALGIELFGVATLLQAYILVFSLCFNPQAWQGLIKYFNIEKNKKVIIKLTLRYDLICALVGTTVAVLFTDIYTQFFNLSEYSELIKWCTLYVFINQTSVAIGVLRYTERYRALAMQSVVSALLFFILAWLGQWYEFGVEYFVGTYLVSLSIGIIYIQLCSCNYVFRYFTDKKNKSQTISRDSKKSYNRFNYGVHLTALADIPVKQLDTILVGAVVSVGAAGAYRVIKQIATVTTKVTGPLNQVLYPEINNLLADKAFEKIKIAMLKLILLLALPSFFLVLFASLTINYWVPLVFTHELLMYKWQIITFLIIHAAATAFTPIHPVFLALGYVKKLFYITLVSNIILCISIVFLGPKVELWGVLIAIFLQYLLTVLWKLPLILKKLTQEVNESITLRT</sequence>
<evidence type="ECO:0000256" key="5">
    <source>
        <dbReference type="ARBA" id="ARBA00023136"/>
    </source>
</evidence>
<feature type="transmembrane region" description="Helical" evidence="6">
    <location>
        <begin position="389"/>
        <end position="408"/>
    </location>
</feature>
<feature type="transmembrane region" description="Helical" evidence="6">
    <location>
        <begin position="39"/>
        <end position="61"/>
    </location>
</feature>
<dbReference type="InterPro" id="IPR002797">
    <property type="entry name" value="Polysacc_synth"/>
</dbReference>
<comment type="subcellular location">
    <subcellularLocation>
        <location evidence="1">Cell membrane</location>
        <topology evidence="1">Multi-pass membrane protein</topology>
    </subcellularLocation>
</comment>
<feature type="transmembrane region" description="Helical" evidence="6">
    <location>
        <begin position="365"/>
        <end position="383"/>
    </location>
</feature>
<name>A0ABU9GZ41_9GAMM</name>
<evidence type="ECO:0000256" key="2">
    <source>
        <dbReference type="ARBA" id="ARBA00022475"/>
    </source>
</evidence>
<reference evidence="7 8" key="1">
    <citation type="submission" date="2024-02" db="EMBL/GenBank/DDBJ databases">
        <title>Bacteria isolated from the canopy kelp, Nereocystis luetkeana.</title>
        <authorList>
            <person name="Pfister C.A."/>
            <person name="Younker I.T."/>
            <person name="Light S.H."/>
        </authorList>
    </citation>
    <scope>NUCLEOTIDE SEQUENCE [LARGE SCALE GENOMIC DNA]</scope>
    <source>
        <strain evidence="7 8">TI.1.03</strain>
    </source>
</reference>
<feature type="transmembrane region" description="Helical" evidence="6">
    <location>
        <begin position="332"/>
        <end position="353"/>
    </location>
</feature>
<dbReference type="EMBL" id="JBAKAW010000006">
    <property type="protein sequence ID" value="MEL0654873.1"/>
    <property type="molecule type" value="Genomic_DNA"/>
</dbReference>
<evidence type="ECO:0000256" key="3">
    <source>
        <dbReference type="ARBA" id="ARBA00022692"/>
    </source>
</evidence>
<keyword evidence="4 6" id="KW-1133">Transmembrane helix</keyword>
<dbReference type="InterPro" id="IPR050833">
    <property type="entry name" value="Poly_Biosynth_Transport"/>
</dbReference>
<evidence type="ECO:0000313" key="7">
    <source>
        <dbReference type="EMBL" id="MEL0654873.1"/>
    </source>
</evidence>
<organism evidence="7 8">
    <name type="scientific">Pseudoalteromonas issachenkonii</name>
    <dbReference type="NCBI Taxonomy" id="152297"/>
    <lineage>
        <taxon>Bacteria</taxon>
        <taxon>Pseudomonadati</taxon>
        <taxon>Pseudomonadota</taxon>
        <taxon>Gammaproteobacteria</taxon>
        <taxon>Alteromonadales</taxon>
        <taxon>Pseudoalteromonadaceae</taxon>
        <taxon>Pseudoalteromonas</taxon>
    </lineage>
</organism>
<feature type="transmembrane region" description="Helical" evidence="6">
    <location>
        <begin position="171"/>
        <end position="196"/>
    </location>
</feature>
<evidence type="ECO:0000256" key="6">
    <source>
        <dbReference type="SAM" id="Phobius"/>
    </source>
</evidence>
<feature type="transmembrane region" description="Helical" evidence="6">
    <location>
        <begin position="144"/>
        <end position="165"/>
    </location>
</feature>
<feature type="transmembrane region" description="Helical" evidence="6">
    <location>
        <begin position="115"/>
        <end position="137"/>
    </location>
</feature>
<evidence type="ECO:0000256" key="4">
    <source>
        <dbReference type="ARBA" id="ARBA00022989"/>
    </source>
</evidence>
<accession>A0ABU9GZ41</accession>
<keyword evidence="3 6" id="KW-0812">Transmembrane</keyword>
<dbReference type="Pfam" id="PF01943">
    <property type="entry name" value="Polysacc_synt"/>
    <property type="match status" value="1"/>
</dbReference>
<feature type="transmembrane region" description="Helical" evidence="6">
    <location>
        <begin position="298"/>
        <end position="320"/>
    </location>
</feature>